<sequence length="139" mass="15689">MLMPKRVKFRKAQRGRMAGKATRGAHVAFGDFGLKAMQPGWITQRQIEASRVALTRMMKREGKVWIRIFPDKPVTKKPAETRMGSGKGIPEFWVAVVKPGRVLFELGGVNKTTAQEALRLAAHKLPIRTRFVTRVDYEG</sequence>
<comment type="similarity">
    <text evidence="1 7 8">Belongs to the universal ribosomal protein uL16 family.</text>
</comment>
<dbReference type="CDD" id="cd01433">
    <property type="entry name" value="Ribosomal_L16_L10e"/>
    <property type="match status" value="1"/>
</dbReference>
<evidence type="ECO:0000256" key="2">
    <source>
        <dbReference type="ARBA" id="ARBA00022555"/>
    </source>
</evidence>
<dbReference type="GO" id="GO:0000049">
    <property type="term" value="F:tRNA binding"/>
    <property type="evidence" value="ECO:0007669"/>
    <property type="project" value="UniProtKB-KW"/>
</dbReference>
<dbReference type="SUPFAM" id="SSF54686">
    <property type="entry name" value="Ribosomal protein L16p/L10e"/>
    <property type="match status" value="1"/>
</dbReference>
<evidence type="ECO:0000256" key="9">
    <source>
        <dbReference type="RuleBase" id="RU004414"/>
    </source>
</evidence>
<dbReference type="PANTHER" id="PTHR12220">
    <property type="entry name" value="50S/60S RIBOSOMAL PROTEIN L16"/>
    <property type="match status" value="1"/>
</dbReference>
<dbReference type="Pfam" id="PF00252">
    <property type="entry name" value="Ribosomal_L16"/>
    <property type="match status" value="1"/>
</dbReference>
<reference evidence="10" key="1">
    <citation type="journal article" date="2015" name="ISME J.">
        <title>Aquifer environment selects for microbial species cohorts in sediment and groundwater.</title>
        <authorList>
            <person name="Hug L.A."/>
            <person name="Thomas B.C."/>
            <person name="Brown C.T."/>
            <person name="Frischkorn K.R."/>
            <person name="Williams K.H."/>
            <person name="Tringe S.G."/>
            <person name="Banfield J.F."/>
        </authorList>
    </citation>
    <scope>NUCLEOTIDE SEQUENCE</scope>
</reference>
<keyword evidence="2 7" id="KW-0820">tRNA-binding</keyword>
<accession>A0A0H4T510</accession>
<dbReference type="GO" id="GO:0003735">
    <property type="term" value="F:structural constituent of ribosome"/>
    <property type="evidence" value="ECO:0007669"/>
    <property type="project" value="InterPro"/>
</dbReference>
<protein>
    <recommendedName>
        <fullName evidence="6 7">Large ribosomal subunit protein uL16</fullName>
    </recommendedName>
</protein>
<evidence type="ECO:0000313" key="10">
    <source>
        <dbReference type="EMBL" id="AKQ01835.1"/>
    </source>
</evidence>
<dbReference type="PROSITE" id="PS00586">
    <property type="entry name" value="RIBOSOMAL_L16_1"/>
    <property type="match status" value="1"/>
</dbReference>
<evidence type="ECO:0000256" key="3">
    <source>
        <dbReference type="ARBA" id="ARBA00022730"/>
    </source>
</evidence>
<keyword evidence="3 7" id="KW-0699">rRNA-binding</keyword>
<evidence type="ECO:0000256" key="6">
    <source>
        <dbReference type="ARBA" id="ARBA00035198"/>
    </source>
</evidence>
<dbReference type="PANTHER" id="PTHR12220:SF13">
    <property type="entry name" value="LARGE RIBOSOMAL SUBUNIT PROTEIN UL16M"/>
    <property type="match status" value="1"/>
</dbReference>
<dbReference type="PRINTS" id="PR00060">
    <property type="entry name" value="RIBOSOMALL16"/>
</dbReference>
<dbReference type="EMBL" id="KT006980">
    <property type="protein sequence ID" value="AKQ01835.1"/>
    <property type="molecule type" value="Genomic_DNA"/>
</dbReference>
<name>A0A0H4T510_9BACT</name>
<gene>
    <name evidence="7 10" type="primary">rplP</name>
</gene>
<comment type="function">
    <text evidence="7 9">Binds 23S rRNA and is also seen to make contacts with the A and possibly P site tRNAs.</text>
</comment>
<evidence type="ECO:0000256" key="4">
    <source>
        <dbReference type="ARBA" id="ARBA00022980"/>
    </source>
</evidence>
<keyword evidence="4 7" id="KW-0689">Ribosomal protein</keyword>
<dbReference type="InterPro" id="IPR016180">
    <property type="entry name" value="Ribosomal_uL16_dom"/>
</dbReference>
<dbReference type="InterPro" id="IPR000114">
    <property type="entry name" value="Ribosomal_uL16_bact-type"/>
</dbReference>
<dbReference type="GO" id="GO:0022625">
    <property type="term" value="C:cytosolic large ribosomal subunit"/>
    <property type="evidence" value="ECO:0007669"/>
    <property type="project" value="TreeGrafter"/>
</dbReference>
<dbReference type="PROSITE" id="PS00701">
    <property type="entry name" value="RIBOSOMAL_L16_2"/>
    <property type="match status" value="1"/>
</dbReference>
<organism evidence="10">
    <name type="scientific">uncultured Ignavibacteria bacterium Rifle_16ft_4_minimus_28285</name>
    <dbReference type="NCBI Taxonomy" id="1665101"/>
    <lineage>
        <taxon>Bacteria</taxon>
        <taxon>Pseudomonadati</taxon>
        <taxon>Ignavibacteriota</taxon>
        <taxon>Ignavibacteria</taxon>
        <taxon>environmental samples</taxon>
    </lineage>
</organism>
<keyword evidence="5 7" id="KW-0687">Ribonucleoprotein</keyword>
<evidence type="ECO:0000256" key="1">
    <source>
        <dbReference type="ARBA" id="ARBA00008931"/>
    </source>
</evidence>
<dbReference type="InterPro" id="IPR047873">
    <property type="entry name" value="Ribosomal_uL16"/>
</dbReference>
<proteinExistence type="inferred from homology"/>
<comment type="subunit">
    <text evidence="7 9">Part of the 50S ribosomal subunit.</text>
</comment>
<dbReference type="InterPro" id="IPR020798">
    <property type="entry name" value="Ribosomal_uL16_CS"/>
</dbReference>
<dbReference type="GO" id="GO:0006412">
    <property type="term" value="P:translation"/>
    <property type="evidence" value="ECO:0007669"/>
    <property type="project" value="UniProtKB-UniRule"/>
</dbReference>
<dbReference type="InterPro" id="IPR036920">
    <property type="entry name" value="Ribosomal_uL16_sf"/>
</dbReference>
<dbReference type="GO" id="GO:0019843">
    <property type="term" value="F:rRNA binding"/>
    <property type="evidence" value="ECO:0007669"/>
    <property type="project" value="UniProtKB-UniRule"/>
</dbReference>
<dbReference type="AlphaFoldDB" id="A0A0H4T510"/>
<dbReference type="FunFam" id="3.90.1170.10:FF:000001">
    <property type="entry name" value="50S ribosomal protein L16"/>
    <property type="match status" value="1"/>
</dbReference>
<evidence type="ECO:0000256" key="7">
    <source>
        <dbReference type="HAMAP-Rule" id="MF_01342"/>
    </source>
</evidence>
<keyword evidence="7 9" id="KW-0694">RNA-binding</keyword>
<evidence type="ECO:0000256" key="8">
    <source>
        <dbReference type="RuleBase" id="RU004413"/>
    </source>
</evidence>
<dbReference type="NCBIfam" id="TIGR01164">
    <property type="entry name" value="rplP_bact"/>
    <property type="match status" value="1"/>
</dbReference>
<evidence type="ECO:0000256" key="5">
    <source>
        <dbReference type="ARBA" id="ARBA00023274"/>
    </source>
</evidence>
<dbReference type="HAMAP" id="MF_01342">
    <property type="entry name" value="Ribosomal_uL16"/>
    <property type="match status" value="1"/>
</dbReference>
<dbReference type="Gene3D" id="3.90.1170.10">
    <property type="entry name" value="Ribosomal protein L10e/L16"/>
    <property type="match status" value="1"/>
</dbReference>